<evidence type="ECO:0000256" key="1">
    <source>
        <dbReference type="ARBA" id="ARBA00003217"/>
    </source>
</evidence>
<dbReference type="GO" id="GO:0004180">
    <property type="term" value="F:carboxypeptidase activity"/>
    <property type="evidence" value="ECO:0007669"/>
    <property type="project" value="UniProtKB-KW"/>
</dbReference>
<dbReference type="Proteomes" id="UP000719942">
    <property type="component" value="Unassembled WGS sequence"/>
</dbReference>
<evidence type="ECO:0000256" key="4">
    <source>
        <dbReference type="ARBA" id="ARBA00012448"/>
    </source>
</evidence>
<evidence type="ECO:0000256" key="2">
    <source>
        <dbReference type="ARBA" id="ARBA00004752"/>
    </source>
</evidence>
<comment type="catalytic activity">
    <reaction evidence="12">
        <text>Preferential cleavage: (Ac)2-L-Lys-D-Ala-|-D-Ala. Also transpeptidation of peptidyl-alanyl moieties that are N-acyl substituents of D-alanine.</text>
        <dbReference type="EC" id="3.4.16.4"/>
    </reaction>
</comment>
<keyword evidence="14" id="KW-1133">Transmembrane helix</keyword>
<keyword evidence="5 17" id="KW-0121">Carboxypeptidase</keyword>
<feature type="signal peptide" evidence="15">
    <location>
        <begin position="1"/>
        <end position="26"/>
    </location>
</feature>
<organism evidence="17 18">
    <name type="scientific">Caproiciproducens faecalis</name>
    <dbReference type="NCBI Taxonomy" id="2820301"/>
    <lineage>
        <taxon>Bacteria</taxon>
        <taxon>Bacillati</taxon>
        <taxon>Bacillota</taxon>
        <taxon>Clostridia</taxon>
        <taxon>Eubacteriales</taxon>
        <taxon>Acutalibacteraceae</taxon>
        <taxon>Caproiciproducens</taxon>
    </lineage>
</organism>
<dbReference type="EC" id="3.4.16.4" evidence="4"/>
<dbReference type="InterPro" id="IPR018044">
    <property type="entry name" value="Peptidase_S11"/>
</dbReference>
<evidence type="ECO:0000259" key="16">
    <source>
        <dbReference type="SMART" id="SM00936"/>
    </source>
</evidence>
<dbReference type="PANTHER" id="PTHR21581">
    <property type="entry name" value="D-ALANYL-D-ALANINE CARBOXYPEPTIDASE"/>
    <property type="match status" value="1"/>
</dbReference>
<evidence type="ECO:0000256" key="12">
    <source>
        <dbReference type="ARBA" id="ARBA00034000"/>
    </source>
</evidence>
<evidence type="ECO:0000256" key="15">
    <source>
        <dbReference type="SAM" id="SignalP"/>
    </source>
</evidence>
<keyword evidence="18" id="KW-1185">Reference proteome</keyword>
<comment type="pathway">
    <text evidence="2">Cell wall biogenesis; peptidoglycan biosynthesis.</text>
</comment>
<comment type="similarity">
    <text evidence="3 13">Belongs to the peptidase S11 family.</text>
</comment>
<keyword evidence="14" id="KW-0812">Transmembrane</keyword>
<evidence type="ECO:0000256" key="6">
    <source>
        <dbReference type="ARBA" id="ARBA00022670"/>
    </source>
</evidence>
<dbReference type="SUPFAM" id="SSF69189">
    <property type="entry name" value="Penicillin-binding protein associated domain"/>
    <property type="match status" value="1"/>
</dbReference>
<accession>A0ABS7DK06</accession>
<dbReference type="RefSeq" id="WP_219964014.1">
    <property type="nucleotide sequence ID" value="NZ_JAGFNZ010000001.1"/>
</dbReference>
<reference evidence="17 18" key="1">
    <citation type="submission" date="2021-03" db="EMBL/GenBank/DDBJ databases">
        <title>Caproiciproducens sp. nov. isolated from feces of cow.</title>
        <authorList>
            <person name="Choi J.-Y."/>
        </authorList>
    </citation>
    <scope>NUCLEOTIDE SEQUENCE [LARGE SCALE GENOMIC DNA]</scope>
    <source>
        <strain evidence="17 18">AGMB10547</strain>
    </source>
</reference>
<dbReference type="Gene3D" id="3.40.710.10">
    <property type="entry name" value="DD-peptidase/beta-lactamase superfamily"/>
    <property type="match status" value="1"/>
</dbReference>
<dbReference type="PRINTS" id="PR00725">
    <property type="entry name" value="DADACBPTASE1"/>
</dbReference>
<proteinExistence type="inferred from homology"/>
<dbReference type="InterPro" id="IPR012907">
    <property type="entry name" value="Peptidase_S11_C"/>
</dbReference>
<evidence type="ECO:0000313" key="17">
    <source>
        <dbReference type="EMBL" id="MBW7571615.1"/>
    </source>
</evidence>
<dbReference type="InterPro" id="IPR001967">
    <property type="entry name" value="Peptidase_S11_N"/>
</dbReference>
<evidence type="ECO:0000256" key="3">
    <source>
        <dbReference type="ARBA" id="ARBA00007164"/>
    </source>
</evidence>
<dbReference type="SMART" id="SM00936">
    <property type="entry name" value="PBP5_C"/>
    <property type="match status" value="1"/>
</dbReference>
<dbReference type="Pfam" id="PF00768">
    <property type="entry name" value="Peptidase_S11"/>
    <property type="match status" value="1"/>
</dbReference>
<feature type="chain" id="PRO_5045639842" description="serine-type D-Ala-D-Ala carboxypeptidase" evidence="15">
    <location>
        <begin position="27"/>
        <end position="450"/>
    </location>
</feature>
<evidence type="ECO:0000256" key="5">
    <source>
        <dbReference type="ARBA" id="ARBA00022645"/>
    </source>
</evidence>
<keyword evidence="14" id="KW-0472">Membrane</keyword>
<dbReference type="InterPro" id="IPR012338">
    <property type="entry name" value="Beta-lactam/transpept-like"/>
</dbReference>
<dbReference type="PANTHER" id="PTHR21581:SF6">
    <property type="entry name" value="TRAFFICKING PROTEIN PARTICLE COMPLEX SUBUNIT 12"/>
    <property type="match status" value="1"/>
</dbReference>
<keyword evidence="10" id="KW-0573">Peptidoglycan synthesis</keyword>
<keyword evidence="9" id="KW-0133">Cell shape</keyword>
<evidence type="ECO:0000313" key="18">
    <source>
        <dbReference type="Proteomes" id="UP000719942"/>
    </source>
</evidence>
<evidence type="ECO:0000256" key="13">
    <source>
        <dbReference type="RuleBase" id="RU004016"/>
    </source>
</evidence>
<gene>
    <name evidence="17" type="ORF">J5W02_02205</name>
</gene>
<comment type="caution">
    <text evidence="17">The sequence shown here is derived from an EMBL/GenBank/DDBJ whole genome shotgun (WGS) entry which is preliminary data.</text>
</comment>
<dbReference type="InterPro" id="IPR037167">
    <property type="entry name" value="Peptidase_S11_C_sf"/>
</dbReference>
<protein>
    <recommendedName>
        <fullName evidence="4">serine-type D-Ala-D-Ala carboxypeptidase</fullName>
        <ecNumber evidence="4">3.4.16.4</ecNumber>
    </recommendedName>
</protein>
<evidence type="ECO:0000256" key="10">
    <source>
        <dbReference type="ARBA" id="ARBA00022984"/>
    </source>
</evidence>
<dbReference type="InterPro" id="IPR015956">
    <property type="entry name" value="Peniciliin-bd_prot_C_sf"/>
</dbReference>
<keyword evidence="11" id="KW-0961">Cell wall biogenesis/degradation</keyword>
<dbReference type="EMBL" id="JAGFNZ010000001">
    <property type="protein sequence ID" value="MBW7571615.1"/>
    <property type="molecule type" value="Genomic_DNA"/>
</dbReference>
<comment type="function">
    <text evidence="1">Removes C-terminal D-alanyl residues from sugar-peptide cell wall precursors.</text>
</comment>
<evidence type="ECO:0000256" key="14">
    <source>
        <dbReference type="SAM" id="Phobius"/>
    </source>
</evidence>
<evidence type="ECO:0000256" key="11">
    <source>
        <dbReference type="ARBA" id="ARBA00023316"/>
    </source>
</evidence>
<feature type="transmembrane region" description="Helical" evidence="14">
    <location>
        <begin position="412"/>
        <end position="434"/>
    </location>
</feature>
<feature type="domain" description="Peptidase S11 D-Ala-D-Ala carboxypeptidase A C-terminal" evidence="16">
    <location>
        <begin position="302"/>
        <end position="394"/>
    </location>
</feature>
<evidence type="ECO:0000256" key="7">
    <source>
        <dbReference type="ARBA" id="ARBA00022729"/>
    </source>
</evidence>
<sequence length="450" mass="49493">MKKMRQFLSVAVLIVLVVFSPVKANAATFNIDFDPSCAAIELVNLDTDTVVYQKNADARREPASTTKIMTFIVASEHIKDLEGTKITITKELMDTLLGTGSSMSNIKIGDELTALQLMNCMLVPSGNDAALFLADYVGKGNVDAFVDMMNAKAKELGCTGTHFSNPHGLHDENHYTTAHDLYLITKYAMTLPHFTEITSQARTSYKPVGGPEAGMLRNLSTTNLLIDKNTGSQYYYQYARGIKTGHTDESGYCLVSSATAEGYSYLCVALGAPSVDASGNQIKTRGELVDTKKLYQWAFKNLELKNILNSEESIGEVKLKDAWNKDRLLLVAEKDYSAMLPMNVSASSVIVTKNIPDSVTAPVKKGQVIGTATLSYANQQLTTVNLVAAESIERSELLHSANTVKAIFTSPWFIAIAAIIVLLVVIYIILALIYNRKRKNLRRVKKYRKM</sequence>
<keyword evidence="7 15" id="KW-0732">Signal</keyword>
<keyword evidence="8" id="KW-0378">Hydrolase</keyword>
<name>A0ABS7DK06_9FIRM</name>
<keyword evidence="6" id="KW-0645">Protease</keyword>
<dbReference type="Gene3D" id="2.60.410.10">
    <property type="entry name" value="D-Ala-D-Ala carboxypeptidase, C-terminal domain"/>
    <property type="match status" value="1"/>
</dbReference>
<evidence type="ECO:0000256" key="8">
    <source>
        <dbReference type="ARBA" id="ARBA00022801"/>
    </source>
</evidence>
<evidence type="ECO:0000256" key="9">
    <source>
        <dbReference type="ARBA" id="ARBA00022960"/>
    </source>
</evidence>
<dbReference type="Pfam" id="PF07943">
    <property type="entry name" value="PBP5_C"/>
    <property type="match status" value="1"/>
</dbReference>
<dbReference type="SUPFAM" id="SSF56601">
    <property type="entry name" value="beta-lactamase/transpeptidase-like"/>
    <property type="match status" value="1"/>
</dbReference>